<keyword evidence="1" id="KW-1133">Transmembrane helix</keyword>
<dbReference type="KEGG" id="pdh:B9T62_27310"/>
<accession>A0A2Z2KTL5</accession>
<organism evidence="2 3">
    <name type="scientific">Paenibacillus donghaensis</name>
    <dbReference type="NCBI Taxonomy" id="414771"/>
    <lineage>
        <taxon>Bacteria</taxon>
        <taxon>Bacillati</taxon>
        <taxon>Bacillota</taxon>
        <taxon>Bacilli</taxon>
        <taxon>Bacillales</taxon>
        <taxon>Paenibacillaceae</taxon>
        <taxon>Paenibacillus</taxon>
    </lineage>
</organism>
<gene>
    <name evidence="2" type="ORF">B9T62_27310</name>
</gene>
<proteinExistence type="predicted"/>
<dbReference type="AlphaFoldDB" id="A0A2Z2KTL5"/>
<name>A0A2Z2KTL5_9BACL</name>
<keyword evidence="1" id="KW-0812">Transmembrane</keyword>
<evidence type="ECO:0000313" key="3">
    <source>
        <dbReference type="Proteomes" id="UP000249890"/>
    </source>
</evidence>
<dbReference type="RefSeq" id="WP_087918137.1">
    <property type="nucleotide sequence ID" value="NZ_CP021780.1"/>
</dbReference>
<dbReference type="EMBL" id="CP021780">
    <property type="protein sequence ID" value="ASA24151.1"/>
    <property type="molecule type" value="Genomic_DNA"/>
</dbReference>
<feature type="transmembrane region" description="Helical" evidence="1">
    <location>
        <begin position="39"/>
        <end position="63"/>
    </location>
</feature>
<evidence type="ECO:0000256" key="1">
    <source>
        <dbReference type="SAM" id="Phobius"/>
    </source>
</evidence>
<keyword evidence="3" id="KW-1185">Reference proteome</keyword>
<reference evidence="2 3" key="1">
    <citation type="submission" date="2017-06" db="EMBL/GenBank/DDBJ databases">
        <title>Complete genome sequence of Paenibacillus donghaensis KCTC 13049T isolated from East Sea sediment, South Korea.</title>
        <authorList>
            <person name="Jung B.K."/>
            <person name="Hong S.-J."/>
            <person name="Shin J.-H."/>
        </authorList>
    </citation>
    <scope>NUCLEOTIDE SEQUENCE [LARGE SCALE GENOMIC DNA]</scope>
    <source>
        <strain evidence="2 3">KCTC 13049</strain>
    </source>
</reference>
<keyword evidence="1" id="KW-0472">Membrane</keyword>
<evidence type="ECO:0000313" key="2">
    <source>
        <dbReference type="EMBL" id="ASA24151.1"/>
    </source>
</evidence>
<dbReference type="Proteomes" id="UP000249890">
    <property type="component" value="Chromosome"/>
</dbReference>
<sequence>MSEWQEIPLALLIATAALLLLQGSWLFHNARARGRGRQAWFWGLWGMTGFPTPVLVYWWFVILPDRRRTKGKN</sequence>
<protein>
    <submittedName>
        <fullName evidence="2">Uncharacterized protein</fullName>
    </submittedName>
</protein>
<dbReference type="OrthoDB" id="2353968at2"/>